<comment type="caution">
    <text evidence="1">The sequence shown here is derived from an EMBL/GenBank/DDBJ whole genome shotgun (WGS) entry which is preliminary data.</text>
</comment>
<name>A0ABY1ARV4_9HYPH</name>
<proteinExistence type="predicted"/>
<protein>
    <submittedName>
        <fullName evidence="1">Uncharacterized protein</fullName>
    </submittedName>
</protein>
<accession>A0ABY1ARV4</accession>
<sequence length="54" mass="6058">MGARQHFERRRILRGAACQLQERYQLDKATARSGSSQEDGLVAPFGIYCDGLTE</sequence>
<organism evidence="1 2">
    <name type="scientific">Rhizobium tibeticum</name>
    <dbReference type="NCBI Taxonomy" id="501024"/>
    <lineage>
        <taxon>Bacteria</taxon>
        <taxon>Pseudomonadati</taxon>
        <taxon>Pseudomonadota</taxon>
        <taxon>Alphaproteobacteria</taxon>
        <taxon>Hyphomicrobiales</taxon>
        <taxon>Rhizobiaceae</taxon>
        <taxon>Rhizobium/Agrobacterium group</taxon>
        <taxon>Rhizobium</taxon>
    </lineage>
</organism>
<dbReference type="Proteomes" id="UP000198939">
    <property type="component" value="Unassembled WGS sequence"/>
</dbReference>
<reference evidence="1 2" key="1">
    <citation type="submission" date="2016-10" db="EMBL/GenBank/DDBJ databases">
        <authorList>
            <person name="Varghese N."/>
            <person name="Submissions S."/>
        </authorList>
    </citation>
    <scope>NUCLEOTIDE SEQUENCE [LARGE SCALE GENOMIC DNA]</scope>
    <source>
        <strain evidence="1 2">CGMCC 1.7071</strain>
    </source>
</reference>
<gene>
    <name evidence="1" type="ORF">SAMN05216228_102281</name>
</gene>
<dbReference type="EMBL" id="FOCV01000022">
    <property type="protein sequence ID" value="SEO70204.1"/>
    <property type="molecule type" value="Genomic_DNA"/>
</dbReference>
<keyword evidence="2" id="KW-1185">Reference proteome</keyword>
<evidence type="ECO:0000313" key="2">
    <source>
        <dbReference type="Proteomes" id="UP000198939"/>
    </source>
</evidence>
<evidence type="ECO:0000313" key="1">
    <source>
        <dbReference type="EMBL" id="SEO70204.1"/>
    </source>
</evidence>